<evidence type="ECO:0000313" key="4">
    <source>
        <dbReference type="EMBL" id="RNA07991.1"/>
    </source>
</evidence>
<dbReference type="InterPro" id="IPR001623">
    <property type="entry name" value="DnaJ_domain"/>
</dbReference>
<gene>
    <name evidence="4" type="ORF">BpHYR1_001546</name>
</gene>
<dbReference type="Pfam" id="PF23302">
    <property type="entry name" value="HTH_DNAJC9"/>
    <property type="match status" value="1"/>
</dbReference>
<dbReference type="SUPFAM" id="SSF46565">
    <property type="entry name" value="Chaperone J-domain"/>
    <property type="match status" value="1"/>
</dbReference>
<feature type="compositionally biased region" description="Basic residues" evidence="2">
    <location>
        <begin position="1"/>
        <end position="11"/>
    </location>
</feature>
<feature type="compositionally biased region" description="Acidic residues" evidence="2">
    <location>
        <begin position="292"/>
        <end position="307"/>
    </location>
</feature>
<dbReference type="SMART" id="SM00271">
    <property type="entry name" value="DnaJ"/>
    <property type="match status" value="1"/>
</dbReference>
<dbReference type="InterPro" id="IPR052594">
    <property type="entry name" value="J_domain-containing_protein"/>
</dbReference>
<feature type="compositionally biased region" description="Basic residues" evidence="2">
    <location>
        <begin position="223"/>
        <end position="233"/>
    </location>
</feature>
<evidence type="ECO:0000313" key="5">
    <source>
        <dbReference type="Proteomes" id="UP000276133"/>
    </source>
</evidence>
<dbReference type="PROSITE" id="PS00636">
    <property type="entry name" value="DNAJ_1"/>
    <property type="match status" value="1"/>
</dbReference>
<dbReference type="PANTHER" id="PTHR44144">
    <property type="entry name" value="DNAJ HOMOLOG SUBFAMILY C MEMBER 9"/>
    <property type="match status" value="1"/>
</dbReference>
<dbReference type="CDD" id="cd06257">
    <property type="entry name" value="DnaJ"/>
    <property type="match status" value="1"/>
</dbReference>
<evidence type="ECO:0000259" key="3">
    <source>
        <dbReference type="PROSITE" id="PS50076"/>
    </source>
</evidence>
<evidence type="ECO:0000256" key="1">
    <source>
        <dbReference type="ARBA" id="ARBA00022553"/>
    </source>
</evidence>
<organism evidence="4 5">
    <name type="scientific">Brachionus plicatilis</name>
    <name type="common">Marine rotifer</name>
    <name type="synonym">Brachionus muelleri</name>
    <dbReference type="NCBI Taxonomy" id="10195"/>
    <lineage>
        <taxon>Eukaryota</taxon>
        <taxon>Metazoa</taxon>
        <taxon>Spiralia</taxon>
        <taxon>Gnathifera</taxon>
        <taxon>Rotifera</taxon>
        <taxon>Eurotatoria</taxon>
        <taxon>Monogononta</taxon>
        <taxon>Pseudotrocha</taxon>
        <taxon>Ploima</taxon>
        <taxon>Brachionidae</taxon>
        <taxon>Brachionus</taxon>
    </lineage>
</organism>
<dbReference type="GO" id="GO:0031072">
    <property type="term" value="F:heat shock protein binding"/>
    <property type="evidence" value="ECO:0007669"/>
    <property type="project" value="TreeGrafter"/>
</dbReference>
<dbReference type="STRING" id="10195.A0A3M7QAJ6"/>
<dbReference type="OrthoDB" id="110024at2759"/>
<protein>
    <submittedName>
        <fullName evidence="4">DnaJ-like protein</fullName>
    </submittedName>
</protein>
<feature type="compositionally biased region" description="Basic and acidic residues" evidence="2">
    <location>
        <begin position="241"/>
        <end position="269"/>
    </location>
</feature>
<name>A0A3M7QAJ6_BRAPC</name>
<dbReference type="AlphaFoldDB" id="A0A3M7QAJ6"/>
<dbReference type="GO" id="GO:0005634">
    <property type="term" value="C:nucleus"/>
    <property type="evidence" value="ECO:0007669"/>
    <property type="project" value="TreeGrafter"/>
</dbReference>
<feature type="region of interest" description="Disordered" evidence="2">
    <location>
        <begin position="218"/>
        <end position="346"/>
    </location>
</feature>
<dbReference type="Gene3D" id="1.10.287.110">
    <property type="entry name" value="DnaJ domain"/>
    <property type="match status" value="1"/>
</dbReference>
<dbReference type="PRINTS" id="PR00625">
    <property type="entry name" value="JDOMAIN"/>
</dbReference>
<feature type="domain" description="J" evidence="3">
    <location>
        <begin position="52"/>
        <end position="121"/>
    </location>
</feature>
<comment type="caution">
    <text evidence="4">The sequence shown here is derived from an EMBL/GenBank/DDBJ whole genome shotgun (WGS) entry which is preliminary data.</text>
</comment>
<evidence type="ECO:0000256" key="2">
    <source>
        <dbReference type="SAM" id="MobiDB-lite"/>
    </source>
</evidence>
<dbReference type="Pfam" id="PF00226">
    <property type="entry name" value="DnaJ"/>
    <property type="match status" value="1"/>
</dbReference>
<dbReference type="InterPro" id="IPR036869">
    <property type="entry name" value="J_dom_sf"/>
</dbReference>
<sequence length="346" mass="40216">MGRIHKRKQVSRKTTSPITESPVDEHDSTSDSSEESKSSFLGECEHAFGTNDLYLVLNLEKDRATASDIKRAYYKLSLKFHPDKVADESKKHESKEKFQILGKIYSILSDDEKKKIYDETGCVDGEDEFFGANVKNWEAHWRNMFKKVTTEDVDEFFEKYRTTDEEKNDLLKLYKKHEGNMDLILEEMFSQDSMEDEPRFKEIIREAIKNGHAEEYDNFTKESKKKASKRKAKFEKEAEEAEKIRKEMGVDESQDGLRKAILARREKESTSFLDHLANKYSKKGKAPKKEDQESENEESESDQESEQEVSVSHKTKKKSPLVKRKAKNSTKVSNKGKAIQKKVKRL</sequence>
<keyword evidence="5" id="KW-1185">Reference proteome</keyword>
<dbReference type="PANTHER" id="PTHR44144:SF1">
    <property type="entry name" value="DNAJ HOMOLOG SUBFAMILY C MEMBER 9"/>
    <property type="match status" value="1"/>
</dbReference>
<dbReference type="InterPro" id="IPR018253">
    <property type="entry name" value="DnaJ_domain_CS"/>
</dbReference>
<dbReference type="EMBL" id="REGN01006881">
    <property type="protein sequence ID" value="RNA07991.1"/>
    <property type="molecule type" value="Genomic_DNA"/>
</dbReference>
<feature type="compositionally biased region" description="Basic residues" evidence="2">
    <location>
        <begin position="313"/>
        <end position="328"/>
    </location>
</feature>
<dbReference type="PROSITE" id="PS50076">
    <property type="entry name" value="DNAJ_2"/>
    <property type="match status" value="1"/>
</dbReference>
<dbReference type="GO" id="GO:0005737">
    <property type="term" value="C:cytoplasm"/>
    <property type="evidence" value="ECO:0007669"/>
    <property type="project" value="TreeGrafter"/>
</dbReference>
<dbReference type="Proteomes" id="UP000276133">
    <property type="component" value="Unassembled WGS sequence"/>
</dbReference>
<feature type="region of interest" description="Disordered" evidence="2">
    <location>
        <begin position="1"/>
        <end position="38"/>
    </location>
</feature>
<keyword evidence="1" id="KW-0597">Phosphoprotein</keyword>
<feature type="compositionally biased region" description="Basic and acidic residues" evidence="2">
    <location>
        <begin position="23"/>
        <end position="37"/>
    </location>
</feature>
<accession>A0A3M7QAJ6</accession>
<reference evidence="4 5" key="1">
    <citation type="journal article" date="2018" name="Sci. Rep.">
        <title>Genomic signatures of local adaptation to the degree of environmental predictability in rotifers.</title>
        <authorList>
            <person name="Franch-Gras L."/>
            <person name="Hahn C."/>
            <person name="Garcia-Roger E.M."/>
            <person name="Carmona M.J."/>
            <person name="Serra M."/>
            <person name="Gomez A."/>
        </authorList>
    </citation>
    <scope>NUCLEOTIDE SEQUENCE [LARGE SCALE GENOMIC DNA]</scope>
    <source>
        <strain evidence="4">HYR1</strain>
    </source>
</reference>
<proteinExistence type="predicted"/>
<dbReference type="FunFam" id="1.10.287.110:FF:000035">
    <property type="entry name" value="DnaJ homolog subfamily C member 9"/>
    <property type="match status" value="1"/>
</dbReference>
<dbReference type="InterPro" id="IPR056453">
    <property type="entry name" value="HTH_DNAJC9"/>
</dbReference>